<dbReference type="SUPFAM" id="SSF54637">
    <property type="entry name" value="Thioesterase/thiol ester dehydrase-isomerase"/>
    <property type="match status" value="1"/>
</dbReference>
<dbReference type="Pfam" id="PF03061">
    <property type="entry name" value="4HBT"/>
    <property type="match status" value="1"/>
</dbReference>
<reference evidence="2" key="1">
    <citation type="submission" date="2022-08" db="EMBL/GenBank/DDBJ databases">
        <title>Catabolic pathway analysis in culturable SAR92 clade bacteria reveals their overlooked roles in DMSP degradation in coastal seas.</title>
        <authorList>
            <person name="He X."/>
            <person name="Zhang X."/>
            <person name="Zhang Y."/>
        </authorList>
    </citation>
    <scope>NUCLEOTIDE SEQUENCE</scope>
    <source>
        <strain evidence="2">H455</strain>
    </source>
</reference>
<dbReference type="InterPro" id="IPR029069">
    <property type="entry name" value="HotDog_dom_sf"/>
</dbReference>
<dbReference type="EMBL" id="CP103416">
    <property type="protein sequence ID" value="UVW33833.1"/>
    <property type="molecule type" value="Genomic_DNA"/>
</dbReference>
<dbReference type="Gene3D" id="3.10.129.10">
    <property type="entry name" value="Hotdog Thioesterase"/>
    <property type="match status" value="1"/>
</dbReference>
<proteinExistence type="predicted"/>
<accession>A0ABY5TIX0</accession>
<dbReference type="InterPro" id="IPR006683">
    <property type="entry name" value="Thioestr_dom"/>
</dbReference>
<evidence type="ECO:0000313" key="2">
    <source>
        <dbReference type="EMBL" id="UVW33833.1"/>
    </source>
</evidence>
<gene>
    <name evidence="2" type="ORF">NYF23_07235</name>
</gene>
<dbReference type="CDD" id="cd03443">
    <property type="entry name" value="PaaI_thioesterase"/>
    <property type="match status" value="1"/>
</dbReference>
<dbReference type="Proteomes" id="UP001059934">
    <property type="component" value="Chromosome"/>
</dbReference>
<evidence type="ECO:0000259" key="1">
    <source>
        <dbReference type="Pfam" id="PF03061"/>
    </source>
</evidence>
<protein>
    <submittedName>
        <fullName evidence="2">PaaI family thioesterase</fullName>
    </submittedName>
</protein>
<sequence length="152" mass="17095">MDKHNQDELLLDWQERVGAARQEQDPQSLLDMIPYSAFIGAQAKVDDQRLLYWLDKRASNIGNPSLPAIHGGVIGGFLELAAAIEIIYSLNVTDMPKVVDFSLDYLRPGRYKTIYASCEVMRQGKKLVNVSATAWQDDEQTPIATARCHFLI</sequence>
<evidence type="ECO:0000313" key="3">
    <source>
        <dbReference type="Proteomes" id="UP001059934"/>
    </source>
</evidence>
<organism evidence="2 3">
    <name type="scientific">SAR92 clade bacterium H455</name>
    <dbReference type="NCBI Taxonomy" id="2974818"/>
    <lineage>
        <taxon>Bacteria</taxon>
        <taxon>Pseudomonadati</taxon>
        <taxon>Pseudomonadota</taxon>
        <taxon>Gammaproteobacteria</taxon>
        <taxon>Cellvibrionales</taxon>
        <taxon>Porticoccaceae</taxon>
        <taxon>SAR92 clade</taxon>
    </lineage>
</organism>
<name>A0ABY5TIX0_9GAMM</name>
<keyword evidence="3" id="KW-1185">Reference proteome</keyword>
<feature type="domain" description="Thioesterase" evidence="1">
    <location>
        <begin position="69"/>
        <end position="142"/>
    </location>
</feature>